<accession>A0ACA9UH07</accession>
<keyword evidence="2" id="KW-1185">Reference proteome</keyword>
<reference evidence="1" key="1">
    <citation type="submission" date="2020-04" db="EMBL/GenBank/DDBJ databases">
        <authorList>
            <person name="Broberg M."/>
        </authorList>
    </citation>
    <scope>NUCLEOTIDE SEQUENCE</scope>
</reference>
<dbReference type="EMBL" id="CADEHS020000495">
    <property type="protein sequence ID" value="CAG9952635.1"/>
    <property type="molecule type" value="Genomic_DNA"/>
</dbReference>
<gene>
    <name evidence="1" type="ORF">CRV2_00017121</name>
</gene>
<evidence type="ECO:0000313" key="2">
    <source>
        <dbReference type="Proteomes" id="UP000836387"/>
    </source>
</evidence>
<name>A0ACA9UH07_BIOOC</name>
<evidence type="ECO:0000313" key="1">
    <source>
        <dbReference type="EMBL" id="CAG9952635.1"/>
    </source>
</evidence>
<proteinExistence type="predicted"/>
<reference evidence="1" key="2">
    <citation type="submission" date="2021-10" db="EMBL/GenBank/DDBJ databases">
        <authorList>
            <person name="Piombo E."/>
        </authorList>
    </citation>
    <scope>NUCLEOTIDE SEQUENCE</scope>
</reference>
<organism evidence="1 2">
    <name type="scientific">Clonostachys rosea f. rosea IK726</name>
    <dbReference type="NCBI Taxonomy" id="1349383"/>
    <lineage>
        <taxon>Eukaryota</taxon>
        <taxon>Fungi</taxon>
        <taxon>Dikarya</taxon>
        <taxon>Ascomycota</taxon>
        <taxon>Pezizomycotina</taxon>
        <taxon>Sordariomycetes</taxon>
        <taxon>Hypocreomycetidae</taxon>
        <taxon>Hypocreales</taxon>
        <taxon>Bionectriaceae</taxon>
        <taxon>Clonostachys</taxon>
    </lineage>
</organism>
<sequence>MAIARKKPTLKPCDIDPERRRRARSDFEDGAPIGEPSPSKIQQIGQGSIRLAQTSARCVQSGTRSMAAAGRANLKWILLVLLLYYLWTQLEQNRGSATDAAPYGSFGIVVQGLAVGRGEGQMVEDHVEISALNRTSLVSNVSLETRRTSVWRKNHMSFSGLSSSASCSCFILRLLMFAESFHKRWSPCAAVGKSQLGIPDRLLDTMTFILVTVHKKDNIIPGISYTIMLMSIEWQYALGSIRKYLPKYSASRCSFQELPTCTRPCPATIGRTDSSSSRKLPCSYLQSKAT</sequence>
<dbReference type="Proteomes" id="UP000836387">
    <property type="component" value="Unassembled WGS sequence"/>
</dbReference>
<comment type="caution">
    <text evidence="1">The sequence shown here is derived from an EMBL/GenBank/DDBJ whole genome shotgun (WGS) entry which is preliminary data.</text>
</comment>
<protein>
    <submittedName>
        <fullName evidence="1">Uncharacterized protein</fullName>
    </submittedName>
</protein>